<proteinExistence type="inferred from homology"/>
<evidence type="ECO:0000259" key="2">
    <source>
        <dbReference type="Pfam" id="PF00732"/>
    </source>
</evidence>
<dbReference type="AlphaFoldDB" id="A0A3M7CSQ8"/>
<evidence type="ECO:0000313" key="4">
    <source>
        <dbReference type="Proteomes" id="UP000270230"/>
    </source>
</evidence>
<protein>
    <recommendedName>
        <fullName evidence="2">Glucose-methanol-choline oxidoreductase N-terminal domain-containing protein</fullName>
    </recommendedName>
</protein>
<evidence type="ECO:0000256" key="1">
    <source>
        <dbReference type="ARBA" id="ARBA00010790"/>
    </source>
</evidence>
<dbReference type="InterPro" id="IPR000172">
    <property type="entry name" value="GMC_OxRdtase_N"/>
</dbReference>
<dbReference type="Gene3D" id="3.50.50.60">
    <property type="entry name" value="FAD/NAD(P)-binding domain"/>
    <property type="match status" value="2"/>
</dbReference>
<dbReference type="GO" id="GO:0044550">
    <property type="term" value="P:secondary metabolite biosynthetic process"/>
    <property type="evidence" value="ECO:0007669"/>
    <property type="project" value="TreeGrafter"/>
</dbReference>
<dbReference type="SUPFAM" id="SSF51905">
    <property type="entry name" value="FAD/NAD(P)-binding domain"/>
    <property type="match status" value="1"/>
</dbReference>
<dbReference type="GO" id="GO:0016614">
    <property type="term" value="F:oxidoreductase activity, acting on CH-OH group of donors"/>
    <property type="evidence" value="ECO:0007669"/>
    <property type="project" value="InterPro"/>
</dbReference>
<dbReference type="OrthoDB" id="269227at2759"/>
<accession>A0A3M7CSQ8</accession>
<name>A0A3M7CSQ8_HORWE</name>
<dbReference type="InterPro" id="IPR036188">
    <property type="entry name" value="FAD/NAD-bd_sf"/>
</dbReference>
<dbReference type="PANTHER" id="PTHR11552:SF138">
    <property type="entry name" value="DEHYDROGENASE PKFF-RELATED"/>
    <property type="match status" value="1"/>
</dbReference>
<gene>
    <name evidence="3" type="ORF">D0865_04335</name>
</gene>
<dbReference type="Pfam" id="PF00732">
    <property type="entry name" value="GMC_oxred_N"/>
    <property type="match status" value="1"/>
</dbReference>
<evidence type="ECO:0000313" key="3">
    <source>
        <dbReference type="EMBL" id="RMY55131.1"/>
    </source>
</evidence>
<dbReference type="GO" id="GO:0050660">
    <property type="term" value="F:flavin adenine dinucleotide binding"/>
    <property type="evidence" value="ECO:0007669"/>
    <property type="project" value="InterPro"/>
</dbReference>
<feature type="domain" description="Glucose-methanol-choline oxidoreductase N-terminal" evidence="2">
    <location>
        <begin position="3"/>
        <end position="221"/>
    </location>
</feature>
<organism evidence="3 4">
    <name type="scientific">Hortaea werneckii</name>
    <name type="common">Black yeast</name>
    <name type="synonym">Cladosporium werneckii</name>
    <dbReference type="NCBI Taxonomy" id="91943"/>
    <lineage>
        <taxon>Eukaryota</taxon>
        <taxon>Fungi</taxon>
        <taxon>Dikarya</taxon>
        <taxon>Ascomycota</taxon>
        <taxon>Pezizomycotina</taxon>
        <taxon>Dothideomycetes</taxon>
        <taxon>Dothideomycetidae</taxon>
        <taxon>Mycosphaerellales</taxon>
        <taxon>Teratosphaeriaceae</taxon>
        <taxon>Hortaea</taxon>
    </lineage>
</organism>
<reference evidence="3 4" key="1">
    <citation type="journal article" date="2018" name="BMC Genomics">
        <title>Genomic evidence for intraspecific hybridization in a clonal and extremely halotolerant yeast.</title>
        <authorList>
            <person name="Gostincar C."/>
            <person name="Stajich J.E."/>
            <person name="Zupancic J."/>
            <person name="Zalar P."/>
            <person name="Gunde-Cimerman N."/>
        </authorList>
    </citation>
    <scope>NUCLEOTIDE SEQUENCE [LARGE SCALE GENOMIC DNA]</scope>
    <source>
        <strain evidence="3 4">EXF-151</strain>
    </source>
</reference>
<dbReference type="PANTHER" id="PTHR11552">
    <property type="entry name" value="GLUCOSE-METHANOL-CHOLINE GMC OXIDOREDUCTASE"/>
    <property type="match status" value="1"/>
</dbReference>
<dbReference type="Proteomes" id="UP000270230">
    <property type="component" value="Unassembled WGS sequence"/>
</dbReference>
<comment type="caution">
    <text evidence="3">The sequence shown here is derived from an EMBL/GenBank/DDBJ whole genome shotgun (WGS) entry which is preliminary data.</text>
</comment>
<dbReference type="InterPro" id="IPR012132">
    <property type="entry name" value="GMC_OxRdtase"/>
</dbReference>
<comment type="similarity">
    <text evidence="1">Belongs to the GMC oxidoreductase family.</text>
</comment>
<sequence length="319" mass="35153">MEARGKTLDGSSAFNYMAYHRAINGSYDKWAHDVGDSSYSFEQLIPYNERSANVTFPSNDTRVENATVNFDRGAYNEDASQAQPLHVSWSGYAGVFSTSFSHAFQALALRASNLFDPGSLYGANYALSTIDPDVAKRDSSQTSFLNYAMPDIIVYPHTLARKILLGNDSSAEGVAITTSGVNYTLTAQKEVILSAGGFHSPQLLRLSGIGPADQLKQHNIPVVKDLAGGGQNMWDQIFFGVAHPVSFRPRLDSRLIRSTPQRRWRCTKPTGLVLWPVQPAWDTSTFPFLPPGHPQSTVYMLAEKFADDIKQGRRSGNHT</sequence>
<dbReference type="EMBL" id="QWIN01000263">
    <property type="protein sequence ID" value="RMY55131.1"/>
    <property type="molecule type" value="Genomic_DNA"/>
</dbReference>